<keyword evidence="4" id="KW-1185">Reference proteome</keyword>
<dbReference type="Pfam" id="PF08268">
    <property type="entry name" value="FBA_3"/>
    <property type="match status" value="1"/>
</dbReference>
<evidence type="ECO:0000313" key="4">
    <source>
        <dbReference type="Proteomes" id="UP001346149"/>
    </source>
</evidence>
<feature type="domain" description="F-box" evidence="1">
    <location>
        <begin position="24"/>
        <end position="60"/>
    </location>
</feature>
<reference evidence="3 4" key="1">
    <citation type="journal article" date="2023" name="Hortic Res">
        <title>Pangenome of water caltrop reveals structural variations and asymmetric subgenome divergence after allopolyploidization.</title>
        <authorList>
            <person name="Zhang X."/>
            <person name="Chen Y."/>
            <person name="Wang L."/>
            <person name="Yuan Y."/>
            <person name="Fang M."/>
            <person name="Shi L."/>
            <person name="Lu R."/>
            <person name="Comes H.P."/>
            <person name="Ma Y."/>
            <person name="Chen Y."/>
            <person name="Huang G."/>
            <person name="Zhou Y."/>
            <person name="Zheng Z."/>
            <person name="Qiu Y."/>
        </authorList>
    </citation>
    <scope>NUCLEOTIDE SEQUENCE [LARGE SCALE GENOMIC DNA]</scope>
    <source>
        <strain evidence="3">F231</strain>
    </source>
</reference>
<evidence type="ECO:0008006" key="5">
    <source>
        <dbReference type="Google" id="ProtNLM"/>
    </source>
</evidence>
<dbReference type="PANTHER" id="PTHR31111">
    <property type="entry name" value="BNAA05G37150D PROTEIN-RELATED"/>
    <property type="match status" value="1"/>
</dbReference>
<evidence type="ECO:0000313" key="3">
    <source>
        <dbReference type="EMBL" id="KAK4772421.1"/>
    </source>
</evidence>
<name>A0AAN7KSP5_TRANT</name>
<protein>
    <recommendedName>
        <fullName evidence="5">F-box domain-containing protein</fullName>
    </recommendedName>
</protein>
<dbReference type="InterPro" id="IPR001810">
    <property type="entry name" value="F-box_dom"/>
</dbReference>
<dbReference type="Pfam" id="PF00646">
    <property type="entry name" value="F-box"/>
    <property type="match status" value="1"/>
</dbReference>
<sequence>MASSIFYLKSPEFSSTATCHDRLIPTEIMIEILKRLPTETLLKLRCVPAWSSFINDPWFIFSRHAYLGSHSPFLVIASYRERACFYKTIRRFMYSMSNCIYSGIQKNSSQINLPTPYMHHHVGKVDYCFERDYEVPRSVKGLVCLKLNSSVVIYNPTTGEDVSLPRKINEDYYYKYVKYRWTSLCYDPVSNQHKVLHWFKEALEKIIYHYIFVPGSNAWRKIDHSFSFEIERHNSGDEICIDGVLYYTVIHSFQRTQHLVSFYARDERFSMVQFHPPVEDYQGPNLSEFFDRKVALVYTPIFSGNNPRIHAMTSENVDNIYLMILEGGCGWRLKEVHLPPREDLPRYGRLRFAGSIQRGELLVFAWAPDDSNTFLLFYHARNDVFWKLAKMEFVPQEHDPFIDPWEDNRICSYTPDAGVVYINDHEERMYTLDEWR</sequence>
<comment type="caution">
    <text evidence="3">The sequence shown here is derived from an EMBL/GenBank/DDBJ whole genome shotgun (WGS) entry which is preliminary data.</text>
</comment>
<organism evidence="3 4">
    <name type="scientific">Trapa natans</name>
    <name type="common">Water chestnut</name>
    <dbReference type="NCBI Taxonomy" id="22666"/>
    <lineage>
        <taxon>Eukaryota</taxon>
        <taxon>Viridiplantae</taxon>
        <taxon>Streptophyta</taxon>
        <taxon>Embryophyta</taxon>
        <taxon>Tracheophyta</taxon>
        <taxon>Spermatophyta</taxon>
        <taxon>Magnoliopsida</taxon>
        <taxon>eudicotyledons</taxon>
        <taxon>Gunneridae</taxon>
        <taxon>Pentapetalae</taxon>
        <taxon>rosids</taxon>
        <taxon>malvids</taxon>
        <taxon>Myrtales</taxon>
        <taxon>Lythraceae</taxon>
        <taxon>Trapa</taxon>
    </lineage>
</organism>
<dbReference type="InterPro" id="IPR013187">
    <property type="entry name" value="F-box-assoc_dom_typ3"/>
</dbReference>
<dbReference type="PANTHER" id="PTHR31111:SF138">
    <property type="entry name" value="F-BOX ASSOCIATED DOMAIN-CONTAINING PROTEIN"/>
    <property type="match status" value="1"/>
</dbReference>
<feature type="domain" description="F-box associated beta-propeller type 3" evidence="2">
    <location>
        <begin position="121"/>
        <end position="381"/>
    </location>
</feature>
<gene>
    <name evidence="3" type="ORF">SAY86_014196</name>
</gene>
<dbReference type="InterPro" id="IPR017451">
    <property type="entry name" value="F-box-assoc_interact_dom"/>
</dbReference>
<dbReference type="EMBL" id="JAXQNO010000020">
    <property type="protein sequence ID" value="KAK4772421.1"/>
    <property type="molecule type" value="Genomic_DNA"/>
</dbReference>
<evidence type="ECO:0000259" key="1">
    <source>
        <dbReference type="Pfam" id="PF00646"/>
    </source>
</evidence>
<evidence type="ECO:0000259" key="2">
    <source>
        <dbReference type="Pfam" id="PF08268"/>
    </source>
</evidence>
<accession>A0AAN7KSP5</accession>
<dbReference type="AlphaFoldDB" id="A0AAN7KSP5"/>
<dbReference type="SUPFAM" id="SSF81383">
    <property type="entry name" value="F-box domain"/>
    <property type="match status" value="1"/>
</dbReference>
<proteinExistence type="predicted"/>
<dbReference type="NCBIfam" id="TIGR01640">
    <property type="entry name" value="F_box_assoc_1"/>
    <property type="match status" value="1"/>
</dbReference>
<dbReference type="InterPro" id="IPR036047">
    <property type="entry name" value="F-box-like_dom_sf"/>
</dbReference>
<dbReference type="Proteomes" id="UP001346149">
    <property type="component" value="Unassembled WGS sequence"/>
</dbReference>